<evidence type="ECO:0000256" key="7">
    <source>
        <dbReference type="ARBA" id="ARBA00035138"/>
    </source>
</evidence>
<keyword evidence="5" id="KW-0496">Mitochondrion</keyword>
<dbReference type="GO" id="GO:0005763">
    <property type="term" value="C:mitochondrial small ribosomal subunit"/>
    <property type="evidence" value="ECO:0007669"/>
    <property type="project" value="InterPro"/>
</dbReference>
<keyword evidence="4" id="KW-0689">Ribosomal protein</keyword>
<evidence type="ECO:0000256" key="9">
    <source>
        <dbReference type="SAM" id="Coils"/>
    </source>
</evidence>
<dbReference type="VEuPathDB" id="VectorBase:CSON005309"/>
<evidence type="ECO:0000256" key="2">
    <source>
        <dbReference type="ARBA" id="ARBA00009672"/>
    </source>
</evidence>
<keyword evidence="3" id="KW-0809">Transit peptide</keyword>
<accession>A0A336LUY8</accession>
<evidence type="ECO:0000256" key="5">
    <source>
        <dbReference type="ARBA" id="ARBA00023128"/>
    </source>
</evidence>
<dbReference type="EMBL" id="UFQS01000211">
    <property type="protein sequence ID" value="SSX01365.1"/>
    <property type="molecule type" value="Genomic_DNA"/>
</dbReference>
<keyword evidence="9" id="KW-0175">Coiled coil</keyword>
<evidence type="ECO:0000313" key="10">
    <source>
        <dbReference type="EMBL" id="SSX01365.1"/>
    </source>
</evidence>
<gene>
    <name evidence="11" type="primary">CSON005309</name>
</gene>
<dbReference type="Pfam" id="PF14943">
    <property type="entry name" value="MRP-S26"/>
    <property type="match status" value="1"/>
</dbReference>
<dbReference type="PANTHER" id="PTHR21035">
    <property type="entry name" value="28S RIBOSOMAL PROTEIN S26, MITOCHONDRIAL"/>
    <property type="match status" value="1"/>
</dbReference>
<dbReference type="AlphaFoldDB" id="A0A336LUY8"/>
<protein>
    <recommendedName>
        <fullName evidence="7">Small ribosomal subunit protein mS26</fullName>
    </recommendedName>
    <alternativeName>
        <fullName evidence="8">28S ribosomal protein S26, mitochondrial</fullName>
    </alternativeName>
</protein>
<comment type="subcellular location">
    <subcellularLocation>
        <location evidence="1">Mitochondrion</location>
    </subcellularLocation>
</comment>
<proteinExistence type="inferred from homology"/>
<evidence type="ECO:0000256" key="6">
    <source>
        <dbReference type="ARBA" id="ARBA00023274"/>
    </source>
</evidence>
<evidence type="ECO:0000313" key="11">
    <source>
        <dbReference type="EMBL" id="SSX21745.1"/>
    </source>
</evidence>
<dbReference type="EMBL" id="UFQT01000211">
    <property type="protein sequence ID" value="SSX21745.1"/>
    <property type="molecule type" value="Genomic_DNA"/>
</dbReference>
<sequence>MLRNLLNKKAVASEYPAILESLNVQVRWRRKPRWLGTAKTKVFRVPTRPVQDPEERAFMFKLSTNYRTQMKAIRSFLHQEVQKASLPSTTSVLLKSPEQLELEFQETLKINEVWNAECAKVRAARMEQKLKEQRDYVLERLQAKEERDEEREERIRNIIEQQKIEAKNFITEENIDEAIERAIANVVDYNFAIDLDGNMYKGSLSLGKEEQKTK</sequence>
<dbReference type="PANTHER" id="PTHR21035:SF2">
    <property type="entry name" value="SMALL RIBOSOMAL SUBUNIT PROTEIN MS26"/>
    <property type="match status" value="1"/>
</dbReference>
<reference evidence="10" key="1">
    <citation type="submission" date="2018-04" db="EMBL/GenBank/DDBJ databases">
        <authorList>
            <person name="Go L.Y."/>
            <person name="Mitchell J.A."/>
        </authorList>
    </citation>
    <scope>NUCLEOTIDE SEQUENCE</scope>
    <source>
        <tissue evidence="10">Whole organism</tissue>
    </source>
</reference>
<comment type="similarity">
    <text evidence="2">Belongs to the mitochondrion-specific ribosomal protein mS26 family.</text>
</comment>
<keyword evidence="6" id="KW-0687">Ribonucleoprotein</keyword>
<evidence type="ECO:0000256" key="4">
    <source>
        <dbReference type="ARBA" id="ARBA00022980"/>
    </source>
</evidence>
<name>A0A336LUY8_CULSO</name>
<dbReference type="InterPro" id="IPR026140">
    <property type="entry name" value="Ribosomal_mS26"/>
</dbReference>
<feature type="coiled-coil region" evidence="9">
    <location>
        <begin position="127"/>
        <end position="161"/>
    </location>
</feature>
<organism evidence="11">
    <name type="scientific">Culicoides sonorensis</name>
    <name type="common">Biting midge</name>
    <dbReference type="NCBI Taxonomy" id="179676"/>
    <lineage>
        <taxon>Eukaryota</taxon>
        <taxon>Metazoa</taxon>
        <taxon>Ecdysozoa</taxon>
        <taxon>Arthropoda</taxon>
        <taxon>Hexapoda</taxon>
        <taxon>Insecta</taxon>
        <taxon>Pterygota</taxon>
        <taxon>Neoptera</taxon>
        <taxon>Endopterygota</taxon>
        <taxon>Diptera</taxon>
        <taxon>Nematocera</taxon>
        <taxon>Chironomoidea</taxon>
        <taxon>Ceratopogonidae</taxon>
        <taxon>Ceratopogoninae</taxon>
        <taxon>Culicoides</taxon>
        <taxon>Monoculicoides</taxon>
    </lineage>
</organism>
<evidence type="ECO:0000256" key="1">
    <source>
        <dbReference type="ARBA" id="ARBA00004173"/>
    </source>
</evidence>
<evidence type="ECO:0000256" key="8">
    <source>
        <dbReference type="ARBA" id="ARBA00035344"/>
    </source>
</evidence>
<evidence type="ECO:0000256" key="3">
    <source>
        <dbReference type="ARBA" id="ARBA00022946"/>
    </source>
</evidence>
<reference evidence="11" key="2">
    <citation type="submission" date="2018-07" db="EMBL/GenBank/DDBJ databases">
        <authorList>
            <person name="Quirk P.G."/>
            <person name="Krulwich T.A."/>
        </authorList>
    </citation>
    <scope>NUCLEOTIDE SEQUENCE</scope>
</reference>